<name>A0A8H4L9J6_9HYPO</name>
<dbReference type="EMBL" id="JAADYS010001299">
    <property type="protein sequence ID" value="KAF4463834.1"/>
    <property type="molecule type" value="Genomic_DNA"/>
</dbReference>
<sequence>MVVVFVVLAIALRMTKHTNEDNRHMMEVHPFLDKVLKEGQHGLYSEVRTVDTYSFLETKFNQDSGYRSAVNGLAAETLSTNTTYIQTMIDKSHSLMDDSKAYVRGLFLTQHNGPTALEAPPGMDVVRLAPGLTFRAGSQEKQDSDLARVHYSQAVLAFMVFNWLRVAA</sequence>
<gene>
    <name evidence="2" type="ORF">FALBO_9341</name>
</gene>
<dbReference type="Proteomes" id="UP000554235">
    <property type="component" value="Unassembled WGS sequence"/>
</dbReference>
<keyword evidence="3" id="KW-1185">Reference proteome</keyword>
<organism evidence="2 3">
    <name type="scientific">Fusarium albosuccineum</name>
    <dbReference type="NCBI Taxonomy" id="1237068"/>
    <lineage>
        <taxon>Eukaryota</taxon>
        <taxon>Fungi</taxon>
        <taxon>Dikarya</taxon>
        <taxon>Ascomycota</taxon>
        <taxon>Pezizomycotina</taxon>
        <taxon>Sordariomycetes</taxon>
        <taxon>Hypocreomycetidae</taxon>
        <taxon>Hypocreales</taxon>
        <taxon>Nectriaceae</taxon>
        <taxon>Fusarium</taxon>
        <taxon>Fusarium decemcellulare species complex</taxon>
    </lineage>
</organism>
<proteinExistence type="predicted"/>
<comment type="caution">
    <text evidence="2">The sequence shown here is derived from an EMBL/GenBank/DDBJ whole genome shotgun (WGS) entry which is preliminary data.</text>
</comment>
<feature type="chain" id="PRO_5034126949" evidence="1">
    <location>
        <begin position="18"/>
        <end position="168"/>
    </location>
</feature>
<evidence type="ECO:0000313" key="2">
    <source>
        <dbReference type="EMBL" id="KAF4463834.1"/>
    </source>
</evidence>
<accession>A0A8H4L9J6</accession>
<dbReference type="AlphaFoldDB" id="A0A8H4L9J6"/>
<keyword evidence="1" id="KW-0732">Signal</keyword>
<reference evidence="2 3" key="1">
    <citation type="submission" date="2020-01" db="EMBL/GenBank/DDBJ databases">
        <title>Identification and distribution of gene clusters putatively required for synthesis of sphingolipid metabolism inhibitors in phylogenetically diverse species of the filamentous fungus Fusarium.</title>
        <authorList>
            <person name="Kim H.-S."/>
            <person name="Busman M."/>
            <person name="Brown D.W."/>
            <person name="Divon H."/>
            <person name="Uhlig S."/>
            <person name="Proctor R.H."/>
        </authorList>
    </citation>
    <scope>NUCLEOTIDE SEQUENCE [LARGE SCALE GENOMIC DNA]</scope>
    <source>
        <strain evidence="2 3">NRRL 20459</strain>
    </source>
</reference>
<evidence type="ECO:0000313" key="3">
    <source>
        <dbReference type="Proteomes" id="UP000554235"/>
    </source>
</evidence>
<feature type="signal peptide" evidence="1">
    <location>
        <begin position="1"/>
        <end position="17"/>
    </location>
</feature>
<protein>
    <submittedName>
        <fullName evidence="2">Uncharacterized protein</fullName>
    </submittedName>
</protein>
<evidence type="ECO:0000256" key="1">
    <source>
        <dbReference type="SAM" id="SignalP"/>
    </source>
</evidence>